<feature type="non-terminal residue" evidence="1">
    <location>
        <position position="162"/>
    </location>
</feature>
<dbReference type="Proteomes" id="UP000593576">
    <property type="component" value="Unassembled WGS sequence"/>
</dbReference>
<reference evidence="1 2" key="1">
    <citation type="journal article" date="2019" name="Genome Biol. Evol.">
        <title>Insights into the evolution of the New World diploid cottons (Gossypium, subgenus Houzingenia) based on genome sequencing.</title>
        <authorList>
            <person name="Grover C.E."/>
            <person name="Arick M.A. 2nd"/>
            <person name="Thrash A."/>
            <person name="Conover J.L."/>
            <person name="Sanders W.S."/>
            <person name="Peterson D.G."/>
            <person name="Frelichowski J.E."/>
            <person name="Scheffler J.A."/>
            <person name="Scheffler B.E."/>
            <person name="Wendel J.F."/>
        </authorList>
    </citation>
    <scope>NUCLEOTIDE SEQUENCE [LARGE SCALE GENOMIC DNA]</scope>
    <source>
        <strain evidence="1">1</strain>
        <tissue evidence="1">Leaf</tissue>
    </source>
</reference>
<name>A0A7J9LM70_GOSSC</name>
<evidence type="ECO:0000313" key="2">
    <source>
        <dbReference type="Proteomes" id="UP000593576"/>
    </source>
</evidence>
<protein>
    <submittedName>
        <fullName evidence="1">Uncharacterized protein</fullName>
    </submittedName>
</protein>
<comment type="caution">
    <text evidence="1">The sequence shown here is derived from an EMBL/GenBank/DDBJ whole genome shotgun (WGS) entry which is preliminary data.</text>
</comment>
<dbReference type="OrthoDB" id="1001981at2759"/>
<accession>A0A7J9LM70</accession>
<keyword evidence="2" id="KW-1185">Reference proteome</keyword>
<organism evidence="1 2">
    <name type="scientific">Gossypium schwendimanii</name>
    <name type="common">Cotton</name>
    <dbReference type="NCBI Taxonomy" id="34291"/>
    <lineage>
        <taxon>Eukaryota</taxon>
        <taxon>Viridiplantae</taxon>
        <taxon>Streptophyta</taxon>
        <taxon>Embryophyta</taxon>
        <taxon>Tracheophyta</taxon>
        <taxon>Spermatophyta</taxon>
        <taxon>Magnoliopsida</taxon>
        <taxon>eudicotyledons</taxon>
        <taxon>Gunneridae</taxon>
        <taxon>Pentapetalae</taxon>
        <taxon>rosids</taxon>
        <taxon>malvids</taxon>
        <taxon>Malvales</taxon>
        <taxon>Malvaceae</taxon>
        <taxon>Malvoideae</taxon>
        <taxon>Gossypium</taxon>
    </lineage>
</organism>
<proteinExistence type="predicted"/>
<dbReference type="EMBL" id="JABFAF010000007">
    <property type="protein sequence ID" value="MBA0859757.1"/>
    <property type="molecule type" value="Genomic_DNA"/>
</dbReference>
<evidence type="ECO:0000313" key="1">
    <source>
        <dbReference type="EMBL" id="MBA0859757.1"/>
    </source>
</evidence>
<dbReference type="AlphaFoldDB" id="A0A7J9LM70"/>
<sequence length="162" mass="18848">SNDNWNIEESAETNIIVLTYVRSVWKGNGQEKSMEKQKFGKLEHQKLAAQWAKLLDSEKEPFKQKTVMEKVEYEKIKRELECENGGGKNKVLLTRCSPICLLKLFKDFKDKKIDTILHSINMGSLLQMKSRSMRREIIIYLIERFNAESCAIKVDGHNITHC</sequence>
<gene>
    <name evidence="1" type="ORF">Goshw_010352</name>
</gene>